<protein>
    <submittedName>
        <fullName evidence="1">Uncharacterized protein</fullName>
    </submittedName>
</protein>
<dbReference type="Proteomes" id="UP000765509">
    <property type="component" value="Unassembled WGS sequence"/>
</dbReference>
<proteinExistence type="predicted"/>
<name>A0A9Q3PMZ3_9BASI</name>
<dbReference type="EMBL" id="AVOT02078965">
    <property type="protein sequence ID" value="MBW0566347.1"/>
    <property type="molecule type" value="Genomic_DNA"/>
</dbReference>
<evidence type="ECO:0000313" key="2">
    <source>
        <dbReference type="Proteomes" id="UP000765509"/>
    </source>
</evidence>
<gene>
    <name evidence="1" type="ORF">O181_106062</name>
</gene>
<dbReference type="AlphaFoldDB" id="A0A9Q3PMZ3"/>
<comment type="caution">
    <text evidence="1">The sequence shown here is derived from an EMBL/GenBank/DDBJ whole genome shotgun (WGS) entry which is preliminary data.</text>
</comment>
<sequence>MNDAFEYSKQKWDNSHKVSDFKVVDLVPDLTFDFNNIKGPKKLEDSYLGPFVIVVLHGTNVVQVGLSGELENKHTTFPVSLIKPYQPTDKEFSSLKEPKSFNCTISGTG</sequence>
<evidence type="ECO:0000313" key="1">
    <source>
        <dbReference type="EMBL" id="MBW0566347.1"/>
    </source>
</evidence>
<accession>A0A9Q3PMZ3</accession>
<reference evidence="1" key="1">
    <citation type="submission" date="2021-03" db="EMBL/GenBank/DDBJ databases">
        <title>Draft genome sequence of rust myrtle Austropuccinia psidii MF-1, a brazilian biotype.</title>
        <authorList>
            <person name="Quecine M.C."/>
            <person name="Pachon D.M.R."/>
            <person name="Bonatelli M.L."/>
            <person name="Correr F.H."/>
            <person name="Franceschini L.M."/>
            <person name="Leite T.F."/>
            <person name="Margarido G.R.A."/>
            <person name="Almeida C.A."/>
            <person name="Ferrarezi J.A."/>
            <person name="Labate C.A."/>
        </authorList>
    </citation>
    <scope>NUCLEOTIDE SEQUENCE</scope>
    <source>
        <strain evidence="1">MF-1</strain>
    </source>
</reference>
<keyword evidence="2" id="KW-1185">Reference proteome</keyword>
<organism evidence="1 2">
    <name type="scientific">Austropuccinia psidii MF-1</name>
    <dbReference type="NCBI Taxonomy" id="1389203"/>
    <lineage>
        <taxon>Eukaryota</taxon>
        <taxon>Fungi</taxon>
        <taxon>Dikarya</taxon>
        <taxon>Basidiomycota</taxon>
        <taxon>Pucciniomycotina</taxon>
        <taxon>Pucciniomycetes</taxon>
        <taxon>Pucciniales</taxon>
        <taxon>Sphaerophragmiaceae</taxon>
        <taxon>Austropuccinia</taxon>
    </lineage>
</organism>